<reference evidence="2 3" key="1">
    <citation type="submission" date="2020-04" db="EMBL/GenBank/DDBJ databases">
        <title>Genome sequence of Streptomyces galbus strain I339.</title>
        <authorList>
            <person name="Silva E.A.N."/>
            <person name="Merces M."/>
            <person name="Castelo Branco A.P.O.T."/>
            <person name="Vasconcelos P.C."/>
            <person name="Costa N.P."/>
            <person name="Marinho G.C.S."/>
            <person name="Oliveira C.J.B."/>
            <person name="Araujo D."/>
            <person name="Rodrigues Junior V.S."/>
            <person name="Almeida R."/>
            <person name="Silva Filho U.R."/>
            <person name="Andrade A.S.A."/>
            <person name="Cibulski S.P."/>
        </authorList>
    </citation>
    <scope>NUCLEOTIDE SEQUENCE [LARGE SCALE GENOMIC DNA]</scope>
    <source>
        <strain evidence="2 3">I339</strain>
    </source>
</reference>
<evidence type="ECO:0000313" key="3">
    <source>
        <dbReference type="Proteomes" id="UP000744032"/>
    </source>
</evidence>
<accession>A0ABX1IUM2</accession>
<sequence length="75" mass="7535">MASEGSDEPAAVARLAALLTAAAGTAPTPREIAEVLWLAHRSAEEEGGPPHPGPPRQAAEPVPYVPDGPAPGLPP</sequence>
<organism evidence="2 3">
    <name type="scientific">Streptomyces galbus</name>
    <dbReference type="NCBI Taxonomy" id="33898"/>
    <lineage>
        <taxon>Bacteria</taxon>
        <taxon>Bacillati</taxon>
        <taxon>Actinomycetota</taxon>
        <taxon>Actinomycetes</taxon>
        <taxon>Kitasatosporales</taxon>
        <taxon>Streptomycetaceae</taxon>
        <taxon>Streptomyces</taxon>
    </lineage>
</organism>
<dbReference type="Proteomes" id="UP000744032">
    <property type="component" value="Unassembled WGS sequence"/>
</dbReference>
<feature type="compositionally biased region" description="Pro residues" evidence="1">
    <location>
        <begin position="63"/>
        <end position="75"/>
    </location>
</feature>
<protein>
    <submittedName>
        <fullName evidence="2">Uncharacterized protein</fullName>
    </submittedName>
</protein>
<feature type="region of interest" description="Disordered" evidence="1">
    <location>
        <begin position="40"/>
        <end position="75"/>
    </location>
</feature>
<evidence type="ECO:0000313" key="2">
    <source>
        <dbReference type="EMBL" id="NKQ29334.1"/>
    </source>
</evidence>
<keyword evidence="3" id="KW-1185">Reference proteome</keyword>
<name>A0ABX1IUM2_STRGB</name>
<gene>
    <name evidence="2" type="ORF">HF200_34810</name>
</gene>
<evidence type="ECO:0000256" key="1">
    <source>
        <dbReference type="SAM" id="MobiDB-lite"/>
    </source>
</evidence>
<dbReference type="EMBL" id="JAAXMD010000736">
    <property type="protein sequence ID" value="NKQ29334.1"/>
    <property type="molecule type" value="Genomic_DNA"/>
</dbReference>
<feature type="non-terminal residue" evidence="2">
    <location>
        <position position="75"/>
    </location>
</feature>
<comment type="caution">
    <text evidence="2">The sequence shown here is derived from an EMBL/GenBank/DDBJ whole genome shotgun (WGS) entry which is preliminary data.</text>
</comment>
<proteinExistence type="predicted"/>